<evidence type="ECO:0000256" key="5">
    <source>
        <dbReference type="ARBA" id="ARBA00022475"/>
    </source>
</evidence>
<dbReference type="NCBIfam" id="TIGR03593">
    <property type="entry name" value="yidC_nterm"/>
    <property type="match status" value="1"/>
</dbReference>
<keyword evidence="6 13" id="KW-0812">Transmembrane</keyword>
<dbReference type="Gene3D" id="2.70.98.90">
    <property type="match status" value="1"/>
</dbReference>
<dbReference type="CDD" id="cd19961">
    <property type="entry name" value="EcYidC-like_peri"/>
    <property type="match status" value="1"/>
</dbReference>
<keyword evidence="8 13" id="KW-1133">Transmembrane helix</keyword>
<evidence type="ECO:0000256" key="14">
    <source>
        <dbReference type="SAM" id="MobiDB-lite"/>
    </source>
</evidence>
<dbReference type="InterPro" id="IPR019998">
    <property type="entry name" value="Membr_insert_YidC"/>
</dbReference>
<gene>
    <name evidence="13 17" type="primary">yidC</name>
    <name evidence="17" type="ORF">ACFOMP_07160</name>
</gene>
<feature type="transmembrane region" description="Helical" evidence="13">
    <location>
        <begin position="7"/>
        <end position="27"/>
    </location>
</feature>
<evidence type="ECO:0000259" key="15">
    <source>
        <dbReference type="Pfam" id="PF02096"/>
    </source>
</evidence>
<evidence type="ECO:0000313" key="17">
    <source>
        <dbReference type="EMBL" id="MFC3569225.1"/>
    </source>
</evidence>
<comment type="function">
    <text evidence="13">Required for the insertion and/or proper folding and/or complex formation of integral membrane proteins into the membrane. Involved in integration of membrane proteins that insert both dependently and independently of the Sec translocase complex, as well as at least some lipoproteins. Aids folding of multispanning membrane proteins.</text>
</comment>
<dbReference type="CDD" id="cd20070">
    <property type="entry name" value="5TM_YidC_Alb3"/>
    <property type="match status" value="1"/>
</dbReference>
<evidence type="ECO:0000256" key="3">
    <source>
        <dbReference type="ARBA" id="ARBA00015325"/>
    </source>
</evidence>
<evidence type="ECO:0000256" key="1">
    <source>
        <dbReference type="ARBA" id="ARBA00004429"/>
    </source>
</evidence>
<protein>
    <recommendedName>
        <fullName evidence="3 13">Membrane protein insertase YidC</fullName>
    </recommendedName>
    <alternativeName>
        <fullName evidence="12 13">Foldase YidC</fullName>
    </alternativeName>
    <alternativeName>
        <fullName evidence="11 13">Membrane integrase YidC</fullName>
    </alternativeName>
    <alternativeName>
        <fullName evidence="13">Membrane protein YidC</fullName>
    </alternativeName>
</protein>
<keyword evidence="10 13" id="KW-0143">Chaperone</keyword>
<evidence type="ECO:0000256" key="9">
    <source>
        <dbReference type="ARBA" id="ARBA00023136"/>
    </source>
</evidence>
<keyword evidence="5 13" id="KW-1003">Cell membrane</keyword>
<feature type="compositionally biased region" description="Gly residues" evidence="14">
    <location>
        <begin position="45"/>
        <end position="56"/>
    </location>
</feature>
<dbReference type="NCBIfam" id="TIGR03592">
    <property type="entry name" value="yidC_oxa1_cterm"/>
    <property type="match status" value="1"/>
</dbReference>
<dbReference type="InterPro" id="IPR047196">
    <property type="entry name" value="YidC_ALB_C"/>
</dbReference>
<reference evidence="18" key="1">
    <citation type="journal article" date="2019" name="Int. J. Syst. Evol. Microbiol.">
        <title>The Global Catalogue of Microorganisms (GCM) 10K type strain sequencing project: providing services to taxonomists for standard genome sequencing and annotation.</title>
        <authorList>
            <consortium name="The Broad Institute Genomics Platform"/>
            <consortium name="The Broad Institute Genome Sequencing Center for Infectious Disease"/>
            <person name="Wu L."/>
            <person name="Ma J."/>
        </authorList>
    </citation>
    <scope>NUCLEOTIDE SEQUENCE [LARGE SCALE GENOMIC DNA]</scope>
    <source>
        <strain evidence="18">VKM B-3226</strain>
    </source>
</reference>
<evidence type="ECO:0000256" key="13">
    <source>
        <dbReference type="HAMAP-Rule" id="MF_01810"/>
    </source>
</evidence>
<dbReference type="Proteomes" id="UP001595596">
    <property type="component" value="Unassembled WGS sequence"/>
</dbReference>
<dbReference type="PANTHER" id="PTHR12428">
    <property type="entry name" value="OXA1"/>
    <property type="match status" value="1"/>
</dbReference>
<evidence type="ECO:0000256" key="4">
    <source>
        <dbReference type="ARBA" id="ARBA00022448"/>
    </source>
</evidence>
<keyword evidence="18" id="KW-1185">Reference proteome</keyword>
<dbReference type="EMBL" id="JBHRXE010000016">
    <property type="protein sequence ID" value="MFC3569225.1"/>
    <property type="molecule type" value="Genomic_DNA"/>
</dbReference>
<feature type="transmembrane region" description="Helical" evidence="13">
    <location>
        <begin position="576"/>
        <end position="597"/>
    </location>
</feature>
<keyword evidence="4 13" id="KW-0813">Transport</keyword>
<dbReference type="HAMAP" id="MF_01810">
    <property type="entry name" value="YidC_type1"/>
    <property type="match status" value="1"/>
</dbReference>
<comment type="similarity">
    <text evidence="2 13">Belongs to the OXA1/ALB3/YidC family. Type 1 subfamily.</text>
</comment>
<keyword evidence="7 13" id="KW-0653">Protein transport</keyword>
<evidence type="ECO:0000259" key="16">
    <source>
        <dbReference type="Pfam" id="PF14849"/>
    </source>
</evidence>
<proteinExistence type="inferred from homology"/>
<feature type="domain" description="Membrane insertase YidC N-terminal" evidence="16">
    <location>
        <begin position="91"/>
        <end position="149"/>
    </location>
</feature>
<evidence type="ECO:0000256" key="11">
    <source>
        <dbReference type="ARBA" id="ARBA00033245"/>
    </source>
</evidence>
<feature type="compositionally biased region" description="Low complexity" evidence="14">
    <location>
        <begin position="34"/>
        <end position="44"/>
    </location>
</feature>
<dbReference type="Pfam" id="PF14849">
    <property type="entry name" value="YidC_periplas"/>
    <property type="match status" value="2"/>
</dbReference>
<evidence type="ECO:0000256" key="7">
    <source>
        <dbReference type="ARBA" id="ARBA00022927"/>
    </source>
</evidence>
<feature type="compositionally biased region" description="Low complexity" evidence="14">
    <location>
        <begin position="57"/>
        <end position="79"/>
    </location>
</feature>
<name>A0ABV7RWG8_9RHOB</name>
<keyword evidence="9 13" id="KW-0472">Membrane</keyword>
<dbReference type="InterPro" id="IPR001708">
    <property type="entry name" value="YidC/ALB3/OXA1/COX18"/>
</dbReference>
<dbReference type="InterPro" id="IPR028055">
    <property type="entry name" value="YidC/Oxa/ALB_C"/>
</dbReference>
<dbReference type="PRINTS" id="PR01900">
    <property type="entry name" value="YIDCPROTEIN"/>
</dbReference>
<dbReference type="InterPro" id="IPR038221">
    <property type="entry name" value="YidC_periplasmic_sf"/>
</dbReference>
<evidence type="ECO:0000256" key="6">
    <source>
        <dbReference type="ARBA" id="ARBA00022692"/>
    </source>
</evidence>
<evidence type="ECO:0000256" key="8">
    <source>
        <dbReference type="ARBA" id="ARBA00022989"/>
    </source>
</evidence>
<organism evidence="17 18">
    <name type="scientific">Paracoccus simplex</name>
    <dbReference type="NCBI Taxonomy" id="2086346"/>
    <lineage>
        <taxon>Bacteria</taxon>
        <taxon>Pseudomonadati</taxon>
        <taxon>Pseudomonadota</taxon>
        <taxon>Alphaproteobacteria</taxon>
        <taxon>Rhodobacterales</taxon>
        <taxon>Paracoccaceae</taxon>
        <taxon>Paracoccus</taxon>
    </lineage>
</organism>
<comment type="subcellular location">
    <subcellularLocation>
        <location evidence="1">Cell inner membrane</location>
        <topology evidence="1">Multi-pass membrane protein</topology>
    </subcellularLocation>
    <subcellularLocation>
        <location evidence="13">Cell membrane</location>
        <topology evidence="13">Multi-pass membrane protein</topology>
    </subcellularLocation>
</comment>
<evidence type="ECO:0000256" key="2">
    <source>
        <dbReference type="ARBA" id="ARBA00010527"/>
    </source>
</evidence>
<feature type="domain" description="Membrane insertase YidC N-terminal" evidence="16">
    <location>
        <begin position="159"/>
        <end position="397"/>
    </location>
</feature>
<feature type="transmembrane region" description="Helical" evidence="13">
    <location>
        <begin position="409"/>
        <end position="428"/>
    </location>
</feature>
<comment type="subunit">
    <text evidence="13">Interacts with the Sec translocase complex via SecD. Specifically interacts with transmembrane segments of nascent integral membrane proteins during membrane integration.</text>
</comment>
<dbReference type="Pfam" id="PF02096">
    <property type="entry name" value="60KD_IMP"/>
    <property type="match status" value="1"/>
</dbReference>
<dbReference type="PRINTS" id="PR00701">
    <property type="entry name" value="60KDINNERMP"/>
</dbReference>
<evidence type="ECO:0000256" key="10">
    <source>
        <dbReference type="ARBA" id="ARBA00023186"/>
    </source>
</evidence>
<evidence type="ECO:0000313" key="18">
    <source>
        <dbReference type="Proteomes" id="UP001595596"/>
    </source>
</evidence>
<feature type="transmembrane region" description="Helical" evidence="13">
    <location>
        <begin position="538"/>
        <end position="556"/>
    </location>
</feature>
<dbReference type="InterPro" id="IPR028053">
    <property type="entry name" value="Membr_insert_YidC_N"/>
</dbReference>
<feature type="region of interest" description="Disordered" evidence="14">
    <location>
        <begin position="33"/>
        <end position="79"/>
    </location>
</feature>
<evidence type="ECO:0000256" key="12">
    <source>
        <dbReference type="ARBA" id="ARBA00033342"/>
    </source>
</evidence>
<comment type="caution">
    <text evidence="17">The sequence shown here is derived from an EMBL/GenBank/DDBJ whole genome shotgun (WGS) entry which is preliminary data.</text>
</comment>
<accession>A0ABV7RWG8</accession>
<dbReference type="NCBIfam" id="NF002353">
    <property type="entry name" value="PRK01318.1-4"/>
    <property type="match status" value="1"/>
</dbReference>
<sequence length="647" mass="69964">MQDNNRNLILAMVLSALVMLVWSIFFAPEPAPPAQDGAQTTTQGTGQGTTGQGAAPGTGSPAAPGAAPQGAAPALAADAATSADPSAKAGRVKIESPSLAGTISLAGGRIDDLELTGYHETLDPGSPFVRLLSPTAKPELQAQGSPVAPGGDTQLAVQKPYYAVYGWMPAAGTDPALVPGPATLWAIESGSTLAPGQPVTLRWDNGAGQIFRRIYELDDKFLFTVTQSVENTGSAPFSAAPYGILARHGKPDTQNFFVLHEGIVGMTDGKLLEEKYKNLPDLAALPGEGPAQLIEVQENGWIGFTDKYWMTTLAPAPGNPFTAVVKYAPGADIYQAETRMPVQTVAPGATGTSASHLFAGAKVWEVINGYQENPGIDRFVDSIDWGWFYFLTKPIFRLLHWLHGMIGNMGWAIIALTFVLKLLVFPLARKSYISMAKMKELQPEMEAIKGRIGDDRMKYQKEVMELYKREKVNPAAGCLPVLLQIPIFFSLYKVIFVTIELRHAPWIGWIRDLSAPDPSSLWNLFGLLPWATPGQGSFLHSFTLPILAILLGISMWMQQKLNPAPADPAQKMIFAWMPWIFMFMLGGFASGLVLYWITNNTITILQQYTIMSMHGHRPDLFGNIRSSLPARSKAAGDKGKPGDKGGK</sequence>
<feature type="domain" description="Membrane insertase YidC/Oxa/ALB C-terminal" evidence="15">
    <location>
        <begin position="409"/>
        <end position="611"/>
    </location>
</feature>
<dbReference type="RefSeq" id="WP_379028957.1">
    <property type="nucleotide sequence ID" value="NZ_JBHRXE010000016.1"/>
</dbReference>
<dbReference type="PANTHER" id="PTHR12428:SF65">
    <property type="entry name" value="CYTOCHROME C OXIDASE ASSEMBLY PROTEIN COX18, MITOCHONDRIAL"/>
    <property type="match status" value="1"/>
</dbReference>